<accession>A0ABY6W0X7</accession>
<proteinExistence type="predicted"/>
<gene>
    <name evidence="1" type="ORF">PCA20602_02701</name>
</gene>
<sequence length="233" mass="26144">MHDMQQAVNAAFANVIASGAIEKAIQERVTKTINDLINDQISAHSDFGRQLRDHVKAALQVDFSHLGLPGYNDLLLKIIRGQVEAQLNSSVGKHVETQMAQLLVPAPAQIKLSELVAQFIKDKDERHYGCSCDGSEQITLIVEGSESPRGYHRIYLDKEEGKSKYQCEVQLALTDEGEVYSIRIDDEEVKKSLFVGPLYGFDLRIFQMHAAGTKILVDGNEHTIDTRYPNREY</sequence>
<dbReference type="Proteomes" id="UP000366065">
    <property type="component" value="Unassembled WGS sequence"/>
</dbReference>
<comment type="caution">
    <text evidence="1">The sequence shown here is derived from an EMBL/GenBank/DDBJ whole genome shotgun (WGS) entry which is preliminary data.</text>
</comment>
<evidence type="ECO:0000313" key="2">
    <source>
        <dbReference type="Proteomes" id="UP000366065"/>
    </source>
</evidence>
<name>A0ABY6W0X7_9BURK</name>
<reference evidence="1 2" key="1">
    <citation type="submission" date="2019-08" db="EMBL/GenBank/DDBJ databases">
        <authorList>
            <person name="Peeters C."/>
        </authorList>
    </citation>
    <scope>NUCLEOTIDE SEQUENCE [LARGE SCALE GENOMIC DNA]</scope>
    <source>
        <strain evidence="1 2">LMG 20602</strain>
    </source>
</reference>
<evidence type="ECO:0000313" key="1">
    <source>
        <dbReference type="EMBL" id="VVE12387.1"/>
    </source>
</evidence>
<organism evidence="1 2">
    <name type="scientific">Pandoraea capi</name>
    <dbReference type="NCBI Taxonomy" id="2508286"/>
    <lineage>
        <taxon>Bacteria</taxon>
        <taxon>Pseudomonadati</taxon>
        <taxon>Pseudomonadota</taxon>
        <taxon>Betaproteobacteria</taxon>
        <taxon>Burkholderiales</taxon>
        <taxon>Burkholderiaceae</taxon>
        <taxon>Pandoraea</taxon>
    </lineage>
</organism>
<dbReference type="EMBL" id="CABPRV010000005">
    <property type="protein sequence ID" value="VVE12387.1"/>
    <property type="molecule type" value="Genomic_DNA"/>
</dbReference>
<dbReference type="RefSeq" id="WP_150721629.1">
    <property type="nucleotide sequence ID" value="NZ_CABPRV010000005.1"/>
</dbReference>
<protein>
    <submittedName>
        <fullName evidence="1">Uncharacterized protein</fullName>
    </submittedName>
</protein>
<keyword evidence="2" id="KW-1185">Reference proteome</keyword>